<evidence type="ECO:0000256" key="1">
    <source>
        <dbReference type="ARBA" id="ARBA00006198"/>
    </source>
</evidence>
<keyword evidence="6" id="KW-1185">Reference proteome</keyword>
<feature type="domain" description="ATPase BadF/BadG/BcrA/BcrD type" evidence="5">
    <location>
        <begin position="214"/>
        <end position="500"/>
    </location>
</feature>
<dbReference type="GO" id="GO:0045127">
    <property type="term" value="F:N-acetylglucosamine kinase activity"/>
    <property type="evidence" value="ECO:0007669"/>
    <property type="project" value="UniProtKB-EC"/>
</dbReference>
<dbReference type="SUPFAM" id="SSF53067">
    <property type="entry name" value="Actin-like ATPase domain"/>
    <property type="match status" value="2"/>
</dbReference>
<comment type="similarity">
    <text evidence="1">Belongs to the eukaryotic-type N-acetylglucosamine kinase family.</text>
</comment>
<dbReference type="SUPFAM" id="SSF53335">
    <property type="entry name" value="S-adenosyl-L-methionine-dependent methyltransferases"/>
    <property type="match status" value="1"/>
</dbReference>
<evidence type="ECO:0000259" key="5">
    <source>
        <dbReference type="Pfam" id="PF01869"/>
    </source>
</evidence>
<evidence type="ECO:0000313" key="7">
    <source>
        <dbReference type="WBParaSite" id="PSAMB.scaffold3857size16615.g22772.t1"/>
    </source>
</evidence>
<dbReference type="InterPro" id="IPR043129">
    <property type="entry name" value="ATPase_NBD"/>
</dbReference>
<accession>A0A914WF71</accession>
<dbReference type="Gene3D" id="3.30.420.40">
    <property type="match status" value="1"/>
</dbReference>
<dbReference type="WBParaSite" id="PSAMB.scaffold3857size16615.g22772.t1">
    <property type="protein sequence ID" value="PSAMB.scaffold3857size16615.g22772.t1"/>
    <property type="gene ID" value="PSAMB.scaffold3857size16615.g22772"/>
</dbReference>
<sequence>MGDEAASAAGYAMHLWPCSPFLAQYICNKRDLFKNANVLELGAGGTGLPGITALKLGAKRVIFTDKEGHDQAMALCRKNCVENGIVAPEVHGLTWGDANGALSIAARFGPFDWVLASDCFYDPVVFEPLMSTIATLIAANSSTKVLFGYQERHCHWSIEVLIRRFGLMCQHVDPDSFHAECVAVAGFDDELRSHTVHLGIISADEHRKMSVFGGIEGGATNSKLVLLDGSGRVLSQTEWTGTNGYLLGLEKAAHEIAQLVDKGKVEAGLSVDVPLTALGLALAGAEDEDLNRQMTELLKSLYPNLAKCYHLTSDSVGTIATSLKDGGIVLIAGTGSACRLLNPDGTLHGCGGWGHSIGDEGSGYWISNKAIRYVYDEEDGLFRAPADTAFVKKAIFDYFSIDSKTQLLDFLYAKFNKAHVAGLCKVLAEGAAHDELCKRVFKEAGHVLGLHVLAVAKHADAAMLRNIPVVTVGSVFKSWDLIKEGFLEGLRPRDSRDAVIEGVSLFHLSESPNIGAALLAAKEANESIPIDFSHNAQLFFETKLH</sequence>
<dbReference type="AlphaFoldDB" id="A0A914WF71"/>
<reference evidence="7" key="1">
    <citation type="submission" date="2022-11" db="UniProtKB">
        <authorList>
            <consortium name="WormBaseParasite"/>
        </authorList>
    </citation>
    <scope>IDENTIFICATION</scope>
</reference>
<dbReference type="InterPro" id="IPR002731">
    <property type="entry name" value="ATPase_BadF"/>
</dbReference>
<dbReference type="CDD" id="cd24078">
    <property type="entry name" value="ASKHA_NBD_NAGK_meta"/>
    <property type="match status" value="1"/>
</dbReference>
<proteinExistence type="inferred from homology"/>
<organism evidence="6 7">
    <name type="scientific">Plectus sambesii</name>
    <dbReference type="NCBI Taxonomy" id="2011161"/>
    <lineage>
        <taxon>Eukaryota</taxon>
        <taxon>Metazoa</taxon>
        <taxon>Ecdysozoa</taxon>
        <taxon>Nematoda</taxon>
        <taxon>Chromadorea</taxon>
        <taxon>Plectida</taxon>
        <taxon>Plectina</taxon>
        <taxon>Plectoidea</taxon>
        <taxon>Plectidae</taxon>
        <taxon>Plectus</taxon>
    </lineage>
</organism>
<evidence type="ECO:0000256" key="4">
    <source>
        <dbReference type="ARBA" id="ARBA00031123"/>
    </source>
</evidence>
<dbReference type="EC" id="2.7.1.59" evidence="2"/>
<evidence type="ECO:0000256" key="2">
    <source>
        <dbReference type="ARBA" id="ARBA00012122"/>
    </source>
</evidence>
<dbReference type="Pfam" id="PF10294">
    <property type="entry name" value="Methyltransf_16"/>
    <property type="match status" value="1"/>
</dbReference>
<dbReference type="Gene3D" id="3.40.50.150">
    <property type="entry name" value="Vaccinia Virus protein VP39"/>
    <property type="match status" value="1"/>
</dbReference>
<dbReference type="InterPro" id="IPR029063">
    <property type="entry name" value="SAM-dependent_MTases_sf"/>
</dbReference>
<dbReference type="InterPro" id="IPR019410">
    <property type="entry name" value="Methyltransf_16"/>
</dbReference>
<dbReference type="Proteomes" id="UP000887566">
    <property type="component" value="Unplaced"/>
</dbReference>
<evidence type="ECO:0000256" key="3">
    <source>
        <dbReference type="ARBA" id="ARBA00014974"/>
    </source>
</evidence>
<dbReference type="PANTHER" id="PTHR12862:SF0">
    <property type="entry name" value="N-ACETYL-D-GLUCOSAMINE KINASE"/>
    <property type="match status" value="1"/>
</dbReference>
<dbReference type="Pfam" id="PF01869">
    <property type="entry name" value="BcrAD_BadFG"/>
    <property type="match status" value="1"/>
</dbReference>
<dbReference type="InterPro" id="IPR039758">
    <property type="entry name" value="NAGK-like"/>
</dbReference>
<evidence type="ECO:0000313" key="6">
    <source>
        <dbReference type="Proteomes" id="UP000887566"/>
    </source>
</evidence>
<protein>
    <recommendedName>
        <fullName evidence="3">N-acetyl-D-glucosamine kinase</fullName>
        <ecNumber evidence="2">2.7.1.59</ecNumber>
    </recommendedName>
    <alternativeName>
        <fullName evidence="4">GlcNAc kinase</fullName>
    </alternativeName>
</protein>
<dbReference type="PANTHER" id="PTHR12862">
    <property type="entry name" value="BADF TYPE ATPASE DOMAIN-CONTAINING PROTEIN"/>
    <property type="match status" value="1"/>
</dbReference>
<name>A0A914WF71_9BILA</name>